<keyword evidence="2" id="KW-1185">Reference proteome</keyword>
<dbReference type="OrthoDB" id="10249888at2759"/>
<evidence type="ECO:0000313" key="2">
    <source>
        <dbReference type="Proteomes" id="UP001140011"/>
    </source>
</evidence>
<comment type="caution">
    <text evidence="1">The sequence shown here is derived from an EMBL/GenBank/DDBJ whole genome shotgun (WGS) entry which is preliminary data.</text>
</comment>
<reference evidence="1" key="1">
    <citation type="submission" date="2022-07" db="EMBL/GenBank/DDBJ databases">
        <title>Phylogenomic reconstructions and comparative analyses of Kickxellomycotina fungi.</title>
        <authorList>
            <person name="Reynolds N.K."/>
            <person name="Stajich J.E."/>
            <person name="Barry K."/>
            <person name="Grigoriev I.V."/>
            <person name="Crous P."/>
            <person name="Smith M.E."/>
        </authorList>
    </citation>
    <scope>NUCLEOTIDE SEQUENCE</scope>
    <source>
        <strain evidence="1">BCRC 34297</strain>
    </source>
</reference>
<accession>A0A9W8L8Z6</accession>
<protein>
    <submittedName>
        <fullName evidence="1">Uncharacterized protein</fullName>
    </submittedName>
</protein>
<name>A0A9W8L8Z6_9FUNG</name>
<organism evidence="1 2">
    <name type="scientific">Coemansia pectinata</name>
    <dbReference type="NCBI Taxonomy" id="1052879"/>
    <lineage>
        <taxon>Eukaryota</taxon>
        <taxon>Fungi</taxon>
        <taxon>Fungi incertae sedis</taxon>
        <taxon>Zoopagomycota</taxon>
        <taxon>Kickxellomycotina</taxon>
        <taxon>Kickxellomycetes</taxon>
        <taxon>Kickxellales</taxon>
        <taxon>Kickxellaceae</taxon>
        <taxon>Coemansia</taxon>
    </lineage>
</organism>
<evidence type="ECO:0000313" key="1">
    <source>
        <dbReference type="EMBL" id="KAJ2749128.1"/>
    </source>
</evidence>
<sequence length="85" mass="9330">MESTNALGVPRQHEPATIVDIKVSTGDSVAKQAPLLVYEHKVKYDPASAESQDRDLLKALNKSVDSDGYVNKREFLRTPFEGSVA</sequence>
<feature type="non-terminal residue" evidence="1">
    <location>
        <position position="85"/>
    </location>
</feature>
<dbReference type="Proteomes" id="UP001140011">
    <property type="component" value="Unassembled WGS sequence"/>
</dbReference>
<dbReference type="EMBL" id="JANBUH010000873">
    <property type="protein sequence ID" value="KAJ2749128.1"/>
    <property type="molecule type" value="Genomic_DNA"/>
</dbReference>
<proteinExistence type="predicted"/>
<dbReference type="AlphaFoldDB" id="A0A9W8L8Z6"/>
<gene>
    <name evidence="1" type="ORF">GGI19_005816</name>
</gene>